<dbReference type="PANTHER" id="PTHR43567:SF5">
    <property type="entry name" value="HYPOTHETICAL CYTOSOLIC PROTEIN"/>
    <property type="match status" value="1"/>
</dbReference>
<evidence type="ECO:0000259" key="2">
    <source>
        <dbReference type="Pfam" id="PF01613"/>
    </source>
</evidence>
<dbReference type="PANTHER" id="PTHR43567">
    <property type="entry name" value="FLAVOREDOXIN-RELATED-RELATED"/>
    <property type="match status" value="1"/>
</dbReference>
<keyword evidence="4" id="KW-1185">Reference proteome</keyword>
<dbReference type="KEGG" id="ehn:H9Q80_13315"/>
<gene>
    <name evidence="3" type="ORF">H9Q80_13315</name>
</gene>
<dbReference type="GO" id="GO:0016646">
    <property type="term" value="F:oxidoreductase activity, acting on the CH-NH group of donors, NAD or NADP as acceptor"/>
    <property type="evidence" value="ECO:0007669"/>
    <property type="project" value="UniProtKB-ARBA"/>
</dbReference>
<accession>A0A7G9GKA3</accession>
<dbReference type="SUPFAM" id="SSF50475">
    <property type="entry name" value="FMN-binding split barrel"/>
    <property type="match status" value="1"/>
</dbReference>
<feature type="domain" description="Flavin reductase like" evidence="2">
    <location>
        <begin position="25"/>
        <end position="132"/>
    </location>
</feature>
<dbReference type="Proteomes" id="UP000515856">
    <property type="component" value="Chromosome"/>
</dbReference>
<protein>
    <submittedName>
        <fullName evidence="3">Flavin reductase</fullName>
    </submittedName>
</protein>
<evidence type="ECO:0000313" key="4">
    <source>
        <dbReference type="Proteomes" id="UP000515856"/>
    </source>
</evidence>
<dbReference type="RefSeq" id="WP_117451708.1">
    <property type="nucleotide sequence ID" value="NZ_CP060636.1"/>
</dbReference>
<dbReference type="Gene3D" id="2.30.110.10">
    <property type="entry name" value="Electron Transport, Fmn-binding Protein, Chain A"/>
    <property type="match status" value="1"/>
</dbReference>
<comment type="similarity">
    <text evidence="1">Belongs to the flavoredoxin family.</text>
</comment>
<dbReference type="EMBL" id="CP060636">
    <property type="protein sequence ID" value="QNM11235.1"/>
    <property type="molecule type" value="Genomic_DNA"/>
</dbReference>
<proteinExistence type="inferred from homology"/>
<dbReference type="InterPro" id="IPR002563">
    <property type="entry name" value="Flavin_Rdtase-like_dom"/>
</dbReference>
<reference evidence="3 4" key="1">
    <citation type="submission" date="2020-08" db="EMBL/GenBank/DDBJ databases">
        <authorList>
            <person name="Liu C."/>
            <person name="Sun Q."/>
        </authorList>
    </citation>
    <scope>NUCLEOTIDE SEQUENCE [LARGE SCALE GENOMIC DNA]</scope>
    <source>
        <strain evidence="3 4">NSJ-61</strain>
    </source>
</reference>
<dbReference type="GO" id="GO:0010181">
    <property type="term" value="F:FMN binding"/>
    <property type="evidence" value="ECO:0007669"/>
    <property type="project" value="InterPro"/>
</dbReference>
<dbReference type="Pfam" id="PF01613">
    <property type="entry name" value="Flavin_Reduct"/>
    <property type="match status" value="1"/>
</dbReference>
<name>A0A7G9GKA3_9FIRM</name>
<dbReference type="InterPro" id="IPR052174">
    <property type="entry name" value="Flavoredoxin"/>
</dbReference>
<dbReference type="AlphaFoldDB" id="A0A7G9GKA3"/>
<evidence type="ECO:0000256" key="1">
    <source>
        <dbReference type="ARBA" id="ARBA00038054"/>
    </source>
</evidence>
<sequence length="169" mass="19649">MSEFNISTPEALHGDPFTMIGKEWMLVTAMKEDGSVNTMTASWGGVGILWNKKVAFVFIRPQRYTKEFIDAQEHLTLSFYDESHRKELAYFGKASGRDEDKIEKAGFHTIKENGYAYFSEANTVLKCKKLYAQYLDKECFLEKDLIEKNYPQNDFHMMYVVEIENVLVK</sequence>
<evidence type="ECO:0000313" key="3">
    <source>
        <dbReference type="EMBL" id="QNM11235.1"/>
    </source>
</evidence>
<organism evidence="3 4">
    <name type="scientific">[Eubacterium] hominis</name>
    <dbReference type="NCBI Taxonomy" id="2764325"/>
    <lineage>
        <taxon>Bacteria</taxon>
        <taxon>Bacillati</taxon>
        <taxon>Bacillota</taxon>
        <taxon>Erysipelotrichia</taxon>
        <taxon>Erysipelotrichales</taxon>
        <taxon>Erysipelotrichaceae</taxon>
        <taxon>Amedibacillus</taxon>
    </lineage>
</organism>
<dbReference type="InterPro" id="IPR012349">
    <property type="entry name" value="Split_barrel_FMN-bd"/>
</dbReference>